<dbReference type="PANTHER" id="PTHR33336">
    <property type="entry name" value="QUINOL MONOOXYGENASE YGIN-RELATED"/>
    <property type="match status" value="1"/>
</dbReference>
<dbReference type="RefSeq" id="WP_091156069.1">
    <property type="nucleotide sequence ID" value="NZ_FNAI01000019.1"/>
</dbReference>
<dbReference type="GO" id="GO:0004497">
    <property type="term" value="F:monooxygenase activity"/>
    <property type="evidence" value="ECO:0007669"/>
    <property type="project" value="UniProtKB-KW"/>
</dbReference>
<organism evidence="2 3">
    <name type="scientific">Mucilaginibacter pineti</name>
    <dbReference type="NCBI Taxonomy" id="1391627"/>
    <lineage>
        <taxon>Bacteria</taxon>
        <taxon>Pseudomonadati</taxon>
        <taxon>Bacteroidota</taxon>
        <taxon>Sphingobacteriia</taxon>
        <taxon>Sphingobacteriales</taxon>
        <taxon>Sphingobacteriaceae</taxon>
        <taxon>Mucilaginibacter</taxon>
    </lineage>
</organism>
<keyword evidence="2" id="KW-0503">Monooxygenase</keyword>
<keyword evidence="3" id="KW-1185">Reference proteome</keyword>
<dbReference type="PANTHER" id="PTHR33336:SF3">
    <property type="entry name" value="ABM DOMAIN-CONTAINING PROTEIN"/>
    <property type="match status" value="1"/>
</dbReference>
<sequence length="96" mass="10724">MNIYLTAIIKSKPGHAEELKPLLLQLVKGSKSEAACLQYDLFQSADDANIYIFHELWKDAEGLALHGTQPHIKDFIANSADIRDGDIIIYSTNPVR</sequence>
<dbReference type="InterPro" id="IPR011008">
    <property type="entry name" value="Dimeric_a/b-barrel"/>
</dbReference>
<reference evidence="2 3" key="1">
    <citation type="submission" date="2016-10" db="EMBL/GenBank/DDBJ databases">
        <authorList>
            <person name="de Groot N.N."/>
        </authorList>
    </citation>
    <scope>NUCLEOTIDE SEQUENCE [LARGE SCALE GENOMIC DNA]</scope>
    <source>
        <strain evidence="2 3">47C3B</strain>
    </source>
</reference>
<name>A0A1G7LUB8_9SPHI</name>
<dbReference type="Pfam" id="PF03992">
    <property type="entry name" value="ABM"/>
    <property type="match status" value="1"/>
</dbReference>
<dbReference type="STRING" id="1391627.SAMN05216464_11993"/>
<keyword evidence="2" id="KW-0560">Oxidoreductase</keyword>
<protein>
    <submittedName>
        <fullName evidence="2">Quinol monooxygenase YgiN</fullName>
    </submittedName>
</protein>
<proteinExistence type="predicted"/>
<accession>A0A1G7LUB8</accession>
<dbReference type="Proteomes" id="UP000199072">
    <property type="component" value="Unassembled WGS sequence"/>
</dbReference>
<dbReference type="InterPro" id="IPR007138">
    <property type="entry name" value="ABM_dom"/>
</dbReference>
<evidence type="ECO:0000313" key="3">
    <source>
        <dbReference type="Proteomes" id="UP000199072"/>
    </source>
</evidence>
<dbReference type="PROSITE" id="PS51725">
    <property type="entry name" value="ABM"/>
    <property type="match status" value="1"/>
</dbReference>
<feature type="domain" description="ABM" evidence="1">
    <location>
        <begin position="3"/>
        <end position="93"/>
    </location>
</feature>
<evidence type="ECO:0000259" key="1">
    <source>
        <dbReference type="PROSITE" id="PS51725"/>
    </source>
</evidence>
<dbReference type="InterPro" id="IPR050744">
    <property type="entry name" value="AI-2_Isomerase_LsrG"/>
</dbReference>
<dbReference type="AlphaFoldDB" id="A0A1G7LUB8"/>
<dbReference type="OrthoDB" id="9806189at2"/>
<dbReference type="SUPFAM" id="SSF54909">
    <property type="entry name" value="Dimeric alpha+beta barrel"/>
    <property type="match status" value="1"/>
</dbReference>
<gene>
    <name evidence="2" type="ORF">SAMN05216464_11993</name>
</gene>
<dbReference type="Gene3D" id="3.30.70.100">
    <property type="match status" value="1"/>
</dbReference>
<evidence type="ECO:0000313" key="2">
    <source>
        <dbReference type="EMBL" id="SDF52550.1"/>
    </source>
</evidence>
<dbReference type="EMBL" id="FNAI01000019">
    <property type="protein sequence ID" value="SDF52550.1"/>
    <property type="molecule type" value="Genomic_DNA"/>
</dbReference>